<gene>
    <name evidence="1" type="ORF">LCGC14_1148010</name>
</gene>
<accession>A0A0F9M1B8</accession>
<protein>
    <submittedName>
        <fullName evidence="1">Uncharacterized protein</fullName>
    </submittedName>
</protein>
<reference evidence="1" key="1">
    <citation type="journal article" date="2015" name="Nature">
        <title>Complex archaea that bridge the gap between prokaryotes and eukaryotes.</title>
        <authorList>
            <person name="Spang A."/>
            <person name="Saw J.H."/>
            <person name="Jorgensen S.L."/>
            <person name="Zaremba-Niedzwiedzka K."/>
            <person name="Martijn J."/>
            <person name="Lind A.E."/>
            <person name="van Eijk R."/>
            <person name="Schleper C."/>
            <person name="Guy L."/>
            <person name="Ettema T.J."/>
        </authorList>
    </citation>
    <scope>NUCLEOTIDE SEQUENCE</scope>
</reference>
<dbReference type="EMBL" id="LAZR01005498">
    <property type="protein sequence ID" value="KKM99433.1"/>
    <property type="molecule type" value="Genomic_DNA"/>
</dbReference>
<organism evidence="1">
    <name type="scientific">marine sediment metagenome</name>
    <dbReference type="NCBI Taxonomy" id="412755"/>
    <lineage>
        <taxon>unclassified sequences</taxon>
        <taxon>metagenomes</taxon>
        <taxon>ecological metagenomes</taxon>
    </lineage>
</organism>
<proteinExistence type="predicted"/>
<name>A0A0F9M1B8_9ZZZZ</name>
<dbReference type="AlphaFoldDB" id="A0A0F9M1B8"/>
<comment type="caution">
    <text evidence="1">The sequence shown here is derived from an EMBL/GenBank/DDBJ whole genome shotgun (WGS) entry which is preliminary data.</text>
</comment>
<sequence length="80" mass="9065">MKVERKYVGSESHYTITGLEVGEPIFVLRGRDPLALQILMDYERSMDGLGILSEMKKALLQDLAKDFVKYGATAQLRFPD</sequence>
<evidence type="ECO:0000313" key="1">
    <source>
        <dbReference type="EMBL" id="KKM99433.1"/>
    </source>
</evidence>